<dbReference type="InterPro" id="IPR050331">
    <property type="entry name" value="Zinc_finger"/>
</dbReference>
<evidence type="ECO:0000259" key="11">
    <source>
        <dbReference type="PROSITE" id="PS50157"/>
    </source>
</evidence>
<keyword evidence="3" id="KW-0677">Repeat</keyword>
<keyword evidence="6" id="KW-0238">DNA-binding</keyword>
<evidence type="ECO:0000256" key="1">
    <source>
        <dbReference type="ARBA" id="ARBA00004123"/>
    </source>
</evidence>
<evidence type="ECO:0000256" key="2">
    <source>
        <dbReference type="ARBA" id="ARBA00022723"/>
    </source>
</evidence>
<dbReference type="PANTHER" id="PTHR16515:SF49">
    <property type="entry name" value="GASTRULA ZINC FINGER PROTEIN XLCGF49.1-LIKE-RELATED"/>
    <property type="match status" value="1"/>
</dbReference>
<dbReference type="EMBL" id="CAXLJM020000125">
    <property type="protein sequence ID" value="CAL8139372.1"/>
    <property type="molecule type" value="Genomic_DNA"/>
</dbReference>
<evidence type="ECO:0000256" key="3">
    <source>
        <dbReference type="ARBA" id="ARBA00022737"/>
    </source>
</evidence>
<evidence type="ECO:0000313" key="12">
    <source>
        <dbReference type="EMBL" id="CAL8139372.1"/>
    </source>
</evidence>
<dbReference type="Proteomes" id="UP001642540">
    <property type="component" value="Unassembled WGS sequence"/>
</dbReference>
<comment type="subcellular location">
    <subcellularLocation>
        <location evidence="1">Nucleus</location>
    </subcellularLocation>
</comment>
<feature type="chain" id="PRO_5045902201" description="C2H2-type domain-containing protein" evidence="10">
    <location>
        <begin position="18"/>
        <end position="464"/>
    </location>
</feature>
<evidence type="ECO:0000256" key="4">
    <source>
        <dbReference type="ARBA" id="ARBA00022771"/>
    </source>
</evidence>
<dbReference type="Gene3D" id="3.30.160.60">
    <property type="entry name" value="Classic Zinc Finger"/>
    <property type="match status" value="1"/>
</dbReference>
<feature type="region of interest" description="Disordered" evidence="9">
    <location>
        <begin position="227"/>
        <end position="268"/>
    </location>
</feature>
<reference evidence="12 13" key="1">
    <citation type="submission" date="2024-08" db="EMBL/GenBank/DDBJ databases">
        <authorList>
            <person name="Cucini C."/>
            <person name="Frati F."/>
        </authorList>
    </citation>
    <scope>NUCLEOTIDE SEQUENCE [LARGE SCALE GENOMIC DNA]</scope>
</reference>
<dbReference type="PANTHER" id="PTHR16515">
    <property type="entry name" value="PR DOMAIN ZINC FINGER PROTEIN"/>
    <property type="match status" value="1"/>
</dbReference>
<dbReference type="SMART" id="SM00355">
    <property type="entry name" value="ZnF_C2H2"/>
    <property type="match status" value="2"/>
</dbReference>
<dbReference type="InterPro" id="IPR013087">
    <property type="entry name" value="Znf_C2H2_type"/>
</dbReference>
<keyword evidence="2" id="KW-0479">Metal-binding</keyword>
<keyword evidence="4 8" id="KW-0863">Zinc-finger</keyword>
<evidence type="ECO:0000256" key="8">
    <source>
        <dbReference type="PROSITE-ProRule" id="PRU00042"/>
    </source>
</evidence>
<feature type="compositionally biased region" description="Acidic residues" evidence="9">
    <location>
        <begin position="233"/>
        <end position="253"/>
    </location>
</feature>
<accession>A0ABP1RZF7</accession>
<name>A0ABP1RZF7_9HEXA</name>
<evidence type="ECO:0000256" key="5">
    <source>
        <dbReference type="ARBA" id="ARBA00022833"/>
    </source>
</evidence>
<organism evidence="12 13">
    <name type="scientific">Orchesella dallaii</name>
    <dbReference type="NCBI Taxonomy" id="48710"/>
    <lineage>
        <taxon>Eukaryota</taxon>
        <taxon>Metazoa</taxon>
        <taxon>Ecdysozoa</taxon>
        <taxon>Arthropoda</taxon>
        <taxon>Hexapoda</taxon>
        <taxon>Collembola</taxon>
        <taxon>Entomobryomorpha</taxon>
        <taxon>Entomobryoidea</taxon>
        <taxon>Orchesellidae</taxon>
        <taxon>Orchesellinae</taxon>
        <taxon>Orchesella</taxon>
    </lineage>
</organism>
<keyword evidence="10" id="KW-0732">Signal</keyword>
<dbReference type="PROSITE" id="PS50157">
    <property type="entry name" value="ZINC_FINGER_C2H2_2"/>
    <property type="match status" value="2"/>
</dbReference>
<feature type="signal peptide" evidence="10">
    <location>
        <begin position="1"/>
        <end position="17"/>
    </location>
</feature>
<dbReference type="PROSITE" id="PS00028">
    <property type="entry name" value="ZINC_FINGER_C2H2_1"/>
    <property type="match status" value="1"/>
</dbReference>
<keyword evidence="7" id="KW-0539">Nucleus</keyword>
<keyword evidence="13" id="KW-1185">Reference proteome</keyword>
<evidence type="ECO:0000256" key="9">
    <source>
        <dbReference type="SAM" id="MobiDB-lite"/>
    </source>
</evidence>
<comment type="caution">
    <text evidence="12">The sequence shown here is derived from an EMBL/GenBank/DDBJ whole genome shotgun (WGS) entry which is preliminary data.</text>
</comment>
<gene>
    <name evidence="12" type="ORF">ODALV1_LOCUS27807</name>
</gene>
<proteinExistence type="predicted"/>
<feature type="domain" description="C2H2-type" evidence="11">
    <location>
        <begin position="338"/>
        <end position="365"/>
    </location>
</feature>
<protein>
    <recommendedName>
        <fullName evidence="11">C2H2-type domain-containing protein</fullName>
    </recommendedName>
</protein>
<feature type="compositionally biased region" description="Polar residues" evidence="9">
    <location>
        <begin position="451"/>
        <end position="464"/>
    </location>
</feature>
<keyword evidence="5" id="KW-0862">Zinc</keyword>
<evidence type="ECO:0000256" key="6">
    <source>
        <dbReference type="ARBA" id="ARBA00023125"/>
    </source>
</evidence>
<feature type="domain" description="C2H2-type" evidence="11">
    <location>
        <begin position="312"/>
        <end position="339"/>
    </location>
</feature>
<sequence length="464" mass="51300">MAKGTMMSCCLICAASSSPFGFTNDNGKEPSFNRGGGADYVSDKQSGGNLHGDFNELRPIYLLLPSGTIKEQLQVIFILRDILGLKGEKVEELINVGQLHSGAGIQLCGTCGEEAKRCHEAVLEMAKLQRKVANLSSVLQGKLCESWMEEGDGKESTCGQIRLEVLRERGVGFGGVTNFPVASSADSSQLAATLLSRARVFDDVQINQNLGNGGLPRGDVIDKSANQFNEECGGGEEDADGEASSEGEVEEQELVGHTMERESSSSSNTKVPVIINTYGYGAVRPSEEKSSIEPCKDKENLTPANQSVSVAFACLRCARTYHSKKSLIEHSKTHWSKYTCKICKRSYTSEHSFKRHLKKKTCLRPFLSGPKTSCRYCGHGFYDITTHEKCCKKNRPKVPKTPCRYCDIQFVDIKRHERVCKKNSCNQPDDSWKQHLQLEKISDVEKESDNDSQQLITDNQHNAY</sequence>
<evidence type="ECO:0000313" key="13">
    <source>
        <dbReference type="Proteomes" id="UP001642540"/>
    </source>
</evidence>
<feature type="region of interest" description="Disordered" evidence="9">
    <location>
        <begin position="444"/>
        <end position="464"/>
    </location>
</feature>
<evidence type="ECO:0000256" key="7">
    <source>
        <dbReference type="ARBA" id="ARBA00023242"/>
    </source>
</evidence>
<evidence type="ECO:0000256" key="10">
    <source>
        <dbReference type="SAM" id="SignalP"/>
    </source>
</evidence>